<keyword evidence="6" id="KW-1133">Transmembrane helix</keyword>
<reference evidence="7" key="1">
    <citation type="submission" date="2021-02" db="EMBL/GenBank/DDBJ databases">
        <authorList>
            <person name="Nowell W R."/>
        </authorList>
    </citation>
    <scope>NUCLEOTIDE SEQUENCE</scope>
</reference>
<keyword evidence="6" id="KW-0812">Transmembrane</keyword>
<evidence type="ECO:0000256" key="1">
    <source>
        <dbReference type="ARBA" id="ARBA00010139"/>
    </source>
</evidence>
<keyword evidence="3 5" id="KW-0274">FAD</keyword>
<evidence type="ECO:0000256" key="6">
    <source>
        <dbReference type="SAM" id="Phobius"/>
    </source>
</evidence>
<keyword evidence="6" id="KW-0472">Membrane</keyword>
<dbReference type="Pfam" id="PF00743">
    <property type="entry name" value="FMO-like"/>
    <property type="match status" value="1"/>
</dbReference>
<dbReference type="InterPro" id="IPR051209">
    <property type="entry name" value="FAD-bind_Monooxygenase_sf"/>
</dbReference>
<dbReference type="InterPro" id="IPR020946">
    <property type="entry name" value="Flavin_mOase-like"/>
</dbReference>
<evidence type="ECO:0000256" key="3">
    <source>
        <dbReference type="ARBA" id="ARBA00022827"/>
    </source>
</evidence>
<organism evidence="7 8">
    <name type="scientific">Rotaria magnacalcarata</name>
    <dbReference type="NCBI Taxonomy" id="392030"/>
    <lineage>
        <taxon>Eukaryota</taxon>
        <taxon>Metazoa</taxon>
        <taxon>Spiralia</taxon>
        <taxon>Gnathifera</taxon>
        <taxon>Rotifera</taxon>
        <taxon>Eurotatoria</taxon>
        <taxon>Bdelloidea</taxon>
        <taxon>Philodinida</taxon>
        <taxon>Philodinidae</taxon>
        <taxon>Rotaria</taxon>
    </lineage>
</organism>
<dbReference type="Gene3D" id="3.50.50.60">
    <property type="entry name" value="FAD/NAD(P)-binding domain"/>
    <property type="match status" value="3"/>
</dbReference>
<dbReference type="GO" id="GO:0004499">
    <property type="term" value="F:N,N-dimethylaniline monooxygenase activity"/>
    <property type="evidence" value="ECO:0007669"/>
    <property type="project" value="InterPro"/>
</dbReference>
<evidence type="ECO:0000313" key="8">
    <source>
        <dbReference type="Proteomes" id="UP000663842"/>
    </source>
</evidence>
<evidence type="ECO:0000256" key="2">
    <source>
        <dbReference type="ARBA" id="ARBA00022630"/>
    </source>
</evidence>
<name>A0A819HRI7_9BILA</name>
<sequence>MGHKLTSIPRLLLFFICSYALTIIAILIGLISQLLYWLINDLFGRRERRAKRKLKPTSTKKDDEYNFIIIGTGFSGIDTAVKYLSCACDSRQPEISQNLERCADKYDVRRHFCFDTFEGQMCHTAEWDKRINFKNKRVAVVGTGAGAIQVVPKIQQMNVSQLLVFQRTPPWIIPRADRCLITNRIREVTSNSTVTRDGQTYPVDIIVWSTGFEAQQFALPIYGIDGCSLAEQWLIVMVLSLFLRLDILLLLLGFQIVLCTTLLVGVMGQFFHWLIYDSFGRASKRAKRKIKWINNQRDDEYYAIIIGTGFSGLGMAIKLNELGMDNYILIERHGHVGGTWYANKYPGCACDVPSNLYSYSFEPNPKWSHYFSRQPEIAQYLEHCADKYDVRRHIHFNTTVSQLKWIEERQLWQVKTKSNDVERIFYARSVVLGTGILSNAAYPNDIPGIDTFEGQMCHTAEWDKSINFKNKRVAVVAVVGTGAGAIQVVPKIQQMNVSQLLVFQRTPPWIIPRVDRTITQWEKDLLARFPIVQKLIRLFIYWITESVALSFVYRWPLKIINEKLVKFNLERQIGDEKFRTKLTPTWEFGCKRMLITNDWYPTLQKPNVQLVTNRIREIKSHSIITQDGTEHPVDIIIWSTGFQAQEFPLPVYGLNGYSLAEQWSQTIQAYRGVTVPNFPNFFILLGPNTALGHNSVVIMIESQINYVAEAFFYMDENNLRSIEIKEDVHVEYNQNLQSKLKRTVWQKGGCHSWYQDAKGNNTSLWPDFTWSYILLMKNFDYKSYFLKS</sequence>
<comment type="cofactor">
    <cofactor evidence="5">
        <name>FAD</name>
        <dbReference type="ChEBI" id="CHEBI:57692"/>
    </cofactor>
</comment>
<comment type="caution">
    <text evidence="7">The sequence shown here is derived from an EMBL/GenBank/DDBJ whole genome shotgun (WGS) entry which is preliminary data.</text>
</comment>
<evidence type="ECO:0000256" key="4">
    <source>
        <dbReference type="ARBA" id="ARBA00023002"/>
    </source>
</evidence>
<dbReference type="PANTHER" id="PTHR42877:SF4">
    <property type="entry name" value="FAD_NAD(P)-BINDING DOMAIN-CONTAINING PROTEIN-RELATED"/>
    <property type="match status" value="1"/>
</dbReference>
<keyword evidence="5" id="KW-0503">Monooxygenase</keyword>
<feature type="transmembrane region" description="Helical" evidence="6">
    <location>
        <begin position="12"/>
        <end position="39"/>
    </location>
</feature>
<dbReference type="SUPFAM" id="SSF51905">
    <property type="entry name" value="FAD/NAD(P)-binding domain"/>
    <property type="match status" value="2"/>
</dbReference>
<feature type="transmembrane region" description="Helical" evidence="6">
    <location>
        <begin position="247"/>
        <end position="275"/>
    </location>
</feature>
<comment type="similarity">
    <text evidence="1">Belongs to the FAD-binding monooxygenase family.</text>
</comment>
<dbReference type="EC" id="1.-.-.-" evidence="5"/>
<dbReference type="Proteomes" id="UP000663842">
    <property type="component" value="Unassembled WGS sequence"/>
</dbReference>
<protein>
    <recommendedName>
        <fullName evidence="5">Flavin-containing monooxygenase</fullName>
        <ecNumber evidence="5">1.-.-.-</ecNumber>
    </recommendedName>
</protein>
<evidence type="ECO:0000256" key="5">
    <source>
        <dbReference type="RuleBase" id="RU361177"/>
    </source>
</evidence>
<dbReference type="GO" id="GO:0050661">
    <property type="term" value="F:NADP binding"/>
    <property type="evidence" value="ECO:0007669"/>
    <property type="project" value="InterPro"/>
</dbReference>
<dbReference type="InterPro" id="IPR036188">
    <property type="entry name" value="FAD/NAD-bd_sf"/>
</dbReference>
<accession>A0A819HRI7</accession>
<comment type="similarity">
    <text evidence="5">Belongs to the FMO family.</text>
</comment>
<proteinExistence type="inferred from homology"/>
<keyword evidence="2 5" id="KW-0285">Flavoprotein</keyword>
<keyword evidence="4 5" id="KW-0560">Oxidoreductase</keyword>
<dbReference type="GO" id="GO:0050660">
    <property type="term" value="F:flavin adenine dinucleotide binding"/>
    <property type="evidence" value="ECO:0007669"/>
    <property type="project" value="InterPro"/>
</dbReference>
<dbReference type="EMBL" id="CAJOBF010001052">
    <property type="protein sequence ID" value="CAF3906466.1"/>
    <property type="molecule type" value="Genomic_DNA"/>
</dbReference>
<dbReference type="PANTHER" id="PTHR42877">
    <property type="entry name" value="L-ORNITHINE N(5)-MONOOXYGENASE-RELATED"/>
    <property type="match status" value="1"/>
</dbReference>
<gene>
    <name evidence="7" type="ORF">UXM345_LOCUS10831</name>
</gene>
<dbReference type="AlphaFoldDB" id="A0A819HRI7"/>
<evidence type="ECO:0000313" key="7">
    <source>
        <dbReference type="EMBL" id="CAF3906466.1"/>
    </source>
</evidence>